<keyword evidence="2" id="KW-0276">Fatty acid metabolism</keyword>
<keyword evidence="7" id="KW-1185">Reference proteome</keyword>
<accession>A0ABP1RCD0</accession>
<evidence type="ECO:0000259" key="5">
    <source>
        <dbReference type="Pfam" id="PF00501"/>
    </source>
</evidence>
<keyword evidence="1" id="KW-0436">Ligase</keyword>
<reference evidence="6 7" key="1">
    <citation type="submission" date="2024-08" db="EMBL/GenBank/DDBJ databases">
        <authorList>
            <person name="Cucini C."/>
            <person name="Frati F."/>
        </authorList>
    </citation>
    <scope>NUCLEOTIDE SEQUENCE [LARGE SCALE GENOMIC DNA]</scope>
</reference>
<gene>
    <name evidence="6" type="ORF">ODALV1_LOCUS21253</name>
</gene>
<dbReference type="InterPro" id="IPR000873">
    <property type="entry name" value="AMP-dep_synth/lig_dom"/>
</dbReference>
<dbReference type="PANTHER" id="PTHR43272:SF32">
    <property type="entry name" value="AMP-DEPENDENT SYNTHETASE_LIGASE DOMAIN-CONTAINING PROTEIN"/>
    <property type="match status" value="1"/>
</dbReference>
<evidence type="ECO:0000256" key="3">
    <source>
        <dbReference type="ARBA" id="ARBA00023098"/>
    </source>
</evidence>
<evidence type="ECO:0000256" key="1">
    <source>
        <dbReference type="ARBA" id="ARBA00022598"/>
    </source>
</evidence>
<dbReference type="SUPFAM" id="SSF56801">
    <property type="entry name" value="Acetyl-CoA synthetase-like"/>
    <property type="match status" value="1"/>
</dbReference>
<comment type="caution">
    <text evidence="6">The sequence shown here is derived from an EMBL/GenBank/DDBJ whole genome shotgun (WGS) entry which is preliminary data.</text>
</comment>
<dbReference type="InterPro" id="IPR020845">
    <property type="entry name" value="AMP-binding_CS"/>
</dbReference>
<organism evidence="6 7">
    <name type="scientific">Orchesella dallaii</name>
    <dbReference type="NCBI Taxonomy" id="48710"/>
    <lineage>
        <taxon>Eukaryota</taxon>
        <taxon>Metazoa</taxon>
        <taxon>Ecdysozoa</taxon>
        <taxon>Arthropoda</taxon>
        <taxon>Hexapoda</taxon>
        <taxon>Collembola</taxon>
        <taxon>Entomobryomorpha</taxon>
        <taxon>Entomobryoidea</taxon>
        <taxon>Orchesellidae</taxon>
        <taxon>Orchesellinae</taxon>
        <taxon>Orchesella</taxon>
    </lineage>
</organism>
<dbReference type="Gene3D" id="3.40.50.12780">
    <property type="entry name" value="N-terminal domain of ligase-like"/>
    <property type="match status" value="2"/>
</dbReference>
<dbReference type="Proteomes" id="UP001642540">
    <property type="component" value="Unassembled WGS sequence"/>
</dbReference>
<dbReference type="PROSITE" id="PS00455">
    <property type="entry name" value="AMP_BINDING"/>
    <property type="match status" value="1"/>
</dbReference>
<dbReference type="Pfam" id="PF00501">
    <property type="entry name" value="AMP-binding"/>
    <property type="match status" value="1"/>
</dbReference>
<dbReference type="EC" id="6.2.1.3" evidence="4"/>
<proteinExistence type="predicted"/>
<dbReference type="PANTHER" id="PTHR43272">
    <property type="entry name" value="LONG-CHAIN-FATTY-ACID--COA LIGASE"/>
    <property type="match status" value="1"/>
</dbReference>
<protein>
    <recommendedName>
        <fullName evidence="4">long-chain-fatty-acid--CoA ligase</fullName>
        <ecNumber evidence="4">6.2.1.3</ecNumber>
    </recommendedName>
</protein>
<name>A0ABP1RCD0_9HEXA</name>
<keyword evidence="3" id="KW-0443">Lipid metabolism</keyword>
<sequence>MPSISQIEEGLPVLTGFSLQHKKNAENELFQNGISNGIHKKHHAIEKFESENNIILSERNGNHYTNGNGVAYTNGNGAALDLENGNGYHDETDRAQVLKSESLTNGMANGIHISPVEKTSINASVPITAKTPSVSADTEDPSITWKKDGQIYNKGPDQILPSDALYTWHSDGAVRISRLGSGEMADRTPMSVPSLLQRAAQRAPERMALAVKRNGEWQKWTYKQYLRDVRTAAKGFIALGLEKYHSVGILGFNSPEWFISDLAAIFAGGFAAGIYTTNSAEACAYVAKDSKANILIVEDEKQLEKMLQYRSEMPHLKAIIQYTGEPKEPDVYSWSKLMMLGSQQTDDILEDRLRHIAINQCCTLIYTSGTTGNPKGVMLSHDNMTWLAHINGRTCNFRDFVEEYISFLPLSHVAAQMADIYCPLTCSASVYFADKNALKGSLIDTMREIKPTKFLAVPRVWEKMYEKMQDIGRSTTGVKKMIATWAKAKGLDYNIKRMNGVENPETLGFKIANKLILSKIRDALGLTRCDLHLSGAAPINPEILKYFMSLNIVVTEVYGMSECSGPHAMAVESAFRVGSVGRTLMGVTTRLDKPDADGNGEICMGGRHVQMGYLNQPEKTRGAIDENGWLHSEDIGRVDEDGYLFITGRIKELLITAGGENVAPVPIEDNVKTALPILSQAMLLGDKLKFLSILLTLKTDVDKETQEPLDTLLPFTRDWMKKNGDCTVVTVQDALKEIYEKKNPKLIAAIQAGIDAANKKAPSQAQKVQKWHFLPKDFSIPGGEFGPTLKLKRQTVVQKYQETIDELYDV</sequence>
<dbReference type="EMBL" id="CAXLJM020000070">
    <property type="protein sequence ID" value="CAL8126073.1"/>
    <property type="molecule type" value="Genomic_DNA"/>
</dbReference>
<evidence type="ECO:0000256" key="2">
    <source>
        <dbReference type="ARBA" id="ARBA00022832"/>
    </source>
</evidence>
<evidence type="ECO:0000313" key="6">
    <source>
        <dbReference type="EMBL" id="CAL8126073.1"/>
    </source>
</evidence>
<dbReference type="InterPro" id="IPR042099">
    <property type="entry name" value="ANL_N_sf"/>
</dbReference>
<evidence type="ECO:0000313" key="7">
    <source>
        <dbReference type="Proteomes" id="UP001642540"/>
    </source>
</evidence>
<evidence type="ECO:0000256" key="4">
    <source>
        <dbReference type="ARBA" id="ARBA00026121"/>
    </source>
</evidence>
<feature type="domain" description="AMP-dependent synthetase/ligase" evidence="5">
    <location>
        <begin position="196"/>
        <end position="614"/>
    </location>
</feature>